<protein>
    <recommendedName>
        <fullName evidence="13">Probable potassium transport system protein Kup</fullName>
    </recommendedName>
</protein>
<gene>
    <name evidence="13" type="primary">kup</name>
    <name evidence="16" type="ORF">PXX05_00645</name>
</gene>
<dbReference type="InterPro" id="IPR003855">
    <property type="entry name" value="K+_transporter"/>
</dbReference>
<evidence type="ECO:0000256" key="3">
    <source>
        <dbReference type="ARBA" id="ARBA00022448"/>
    </source>
</evidence>
<evidence type="ECO:0000256" key="10">
    <source>
        <dbReference type="ARBA" id="ARBA00022989"/>
    </source>
</evidence>
<keyword evidence="12 13" id="KW-0472">Membrane</keyword>
<feature type="transmembrane region" description="Helical" evidence="13">
    <location>
        <begin position="208"/>
        <end position="227"/>
    </location>
</feature>
<evidence type="ECO:0000259" key="15">
    <source>
        <dbReference type="Pfam" id="PF22776"/>
    </source>
</evidence>
<evidence type="ECO:0000256" key="8">
    <source>
        <dbReference type="ARBA" id="ARBA00022847"/>
    </source>
</evidence>
<comment type="similarity">
    <text evidence="2 13">Belongs to the HAK/KUP transporter (TC 2.A.72) family.</text>
</comment>
<sequence length="624" mass="69598">MIKKTSSLSLALGALGVVYGDIGTSPLYAVRETLSGLPINAVDVYGILSLILWSLIIIISVKYLIFVFRADNEGEGGILALLALLKQKKTKHEHLFYLLSIFGAGLIIGDGMLTPAISVTSAVEGLKIVSSSFDDWIIPLACVILILLFIMQSKGTGKIGAAFGPILLMWFITIGILGFIQIIKNPAILQAINPYYAWEFLYTQGLRGYFLLGGVFLAITGGEALYADIGHFGKNAIRYSWFFVALPSLTLNYYGQGANLLLHPESIENPFYFLAPDWFFIPLLILSTAATVIASQAVISATFSITKQAVLLGLYPRLPIIQTSKEHAGQIYIPQVNFFLLIGTLILIFTFKSSSGMAHAYGIAVNLDMLLVSTMVAYAARKVWNWSLLHVFSIFSVFIFIDLAFLGANSHKFLTGGWVPVLFALVVAVVMFTWNNGMEFLRKNFYMQKEDITRIIKQLRYKSLNQLPGVTGIFITDTYDQSGGSFLHFLKLSLAVPENILIVNYIVENRPHIYGNHRYEFNQLASKICQLTLHYGFMDTVSIPDALQKLNEKKLLAFEVNVEGATYLVEIPNVMASKAKKTLTFHWQEKLFAFLIRNYSANLNIEFYKLPYNRTIAIGTYCII</sequence>
<evidence type="ECO:0000313" key="17">
    <source>
        <dbReference type="Proteomes" id="UP001222087"/>
    </source>
</evidence>
<dbReference type="RefSeq" id="WP_275089130.1">
    <property type="nucleotide sequence ID" value="NZ_CP119078.1"/>
</dbReference>
<dbReference type="Proteomes" id="UP001222087">
    <property type="component" value="Chromosome"/>
</dbReference>
<feature type="transmembrane region" description="Helical" evidence="13">
    <location>
        <begin position="331"/>
        <end position="351"/>
    </location>
</feature>
<dbReference type="EMBL" id="CP119078">
    <property type="protein sequence ID" value="WED43317.1"/>
    <property type="molecule type" value="Genomic_DNA"/>
</dbReference>
<keyword evidence="11 13" id="KW-0406">Ion transport</keyword>
<keyword evidence="17" id="KW-1185">Reference proteome</keyword>
<evidence type="ECO:0000256" key="13">
    <source>
        <dbReference type="HAMAP-Rule" id="MF_01522"/>
    </source>
</evidence>
<evidence type="ECO:0000256" key="12">
    <source>
        <dbReference type="ARBA" id="ARBA00023136"/>
    </source>
</evidence>
<feature type="domain" description="K+ potassium transporter C-terminal" evidence="15">
    <location>
        <begin position="471"/>
        <end position="624"/>
    </location>
</feature>
<keyword evidence="3 13" id="KW-0813">Transport</keyword>
<dbReference type="HAMAP" id="MF_01522">
    <property type="entry name" value="Kup"/>
    <property type="match status" value="1"/>
</dbReference>
<evidence type="ECO:0000256" key="11">
    <source>
        <dbReference type="ARBA" id="ARBA00023065"/>
    </source>
</evidence>
<keyword evidence="8 13" id="KW-0769">Symport</keyword>
<dbReference type="InterPro" id="IPR023051">
    <property type="entry name" value="Kup"/>
</dbReference>
<evidence type="ECO:0000256" key="6">
    <source>
        <dbReference type="ARBA" id="ARBA00022538"/>
    </source>
</evidence>
<feature type="transmembrane region" description="Helical" evidence="13">
    <location>
        <begin position="159"/>
        <end position="183"/>
    </location>
</feature>
<dbReference type="Pfam" id="PF22776">
    <property type="entry name" value="K_trans_C"/>
    <property type="match status" value="1"/>
</dbReference>
<evidence type="ECO:0000256" key="7">
    <source>
        <dbReference type="ARBA" id="ARBA00022692"/>
    </source>
</evidence>
<keyword evidence="6 13" id="KW-0633">Potassium transport</keyword>
<proteinExistence type="inferred from homology"/>
<feature type="transmembrane region" description="Helical" evidence="13">
    <location>
        <begin position="278"/>
        <end position="299"/>
    </location>
</feature>
<feature type="transmembrane region" description="Helical" evidence="13">
    <location>
        <begin position="136"/>
        <end position="152"/>
    </location>
</feature>
<comment type="catalytic activity">
    <reaction evidence="13">
        <text>K(+)(in) + H(+)(in) = K(+)(out) + H(+)(out)</text>
        <dbReference type="Rhea" id="RHEA:28490"/>
        <dbReference type="ChEBI" id="CHEBI:15378"/>
        <dbReference type="ChEBI" id="CHEBI:29103"/>
    </reaction>
</comment>
<evidence type="ECO:0000256" key="9">
    <source>
        <dbReference type="ARBA" id="ARBA00022958"/>
    </source>
</evidence>
<dbReference type="PANTHER" id="PTHR30540">
    <property type="entry name" value="OSMOTIC STRESS POTASSIUM TRANSPORTER"/>
    <property type="match status" value="1"/>
</dbReference>
<feature type="transmembrane region" description="Helical" evidence="13">
    <location>
        <begin position="44"/>
        <end position="65"/>
    </location>
</feature>
<evidence type="ECO:0000256" key="1">
    <source>
        <dbReference type="ARBA" id="ARBA00004141"/>
    </source>
</evidence>
<comment type="subcellular location">
    <subcellularLocation>
        <location evidence="13">Cell membrane</location>
        <topology evidence="13">Multi-pass membrane protein</topology>
    </subcellularLocation>
    <subcellularLocation>
        <location evidence="1">Membrane</location>
        <topology evidence="1">Multi-pass membrane protein</topology>
    </subcellularLocation>
</comment>
<feature type="domain" description="K+ potassium transporter integral membrane" evidence="14">
    <location>
        <begin position="10"/>
        <end position="457"/>
    </location>
</feature>
<keyword evidence="5" id="KW-0997">Cell inner membrane</keyword>
<feature type="transmembrane region" description="Helical" evidence="13">
    <location>
        <begin position="239"/>
        <end position="258"/>
    </location>
</feature>
<reference evidence="16 17" key="1">
    <citation type="submission" date="2023-02" db="EMBL/GenBank/DDBJ databases">
        <title>Genome Sequence of L. cardiaca H63T.</title>
        <authorList>
            <person name="Lopez A.E."/>
            <person name="Cianciotto N.P."/>
        </authorList>
    </citation>
    <scope>NUCLEOTIDE SEQUENCE [LARGE SCALE GENOMIC DNA]</scope>
    <source>
        <strain evidence="16 17">H63</strain>
    </source>
</reference>
<organism evidence="16 17">
    <name type="scientific">Legionella cardiaca</name>
    <dbReference type="NCBI Taxonomy" id="1071983"/>
    <lineage>
        <taxon>Bacteria</taxon>
        <taxon>Pseudomonadati</taxon>
        <taxon>Pseudomonadota</taxon>
        <taxon>Gammaproteobacteria</taxon>
        <taxon>Legionellales</taxon>
        <taxon>Legionellaceae</taxon>
        <taxon>Legionella</taxon>
    </lineage>
</organism>
<name>A0ABY8AVX1_9GAMM</name>
<dbReference type="InterPro" id="IPR053951">
    <property type="entry name" value="K_trans_N"/>
</dbReference>
<keyword evidence="10 13" id="KW-1133">Transmembrane helix</keyword>
<comment type="function">
    <text evidence="13">Transport of potassium into the cell. Likely operates as a K(+):H(+) symporter.</text>
</comment>
<evidence type="ECO:0000256" key="5">
    <source>
        <dbReference type="ARBA" id="ARBA00022519"/>
    </source>
</evidence>
<evidence type="ECO:0000313" key="16">
    <source>
        <dbReference type="EMBL" id="WED43317.1"/>
    </source>
</evidence>
<evidence type="ECO:0000256" key="2">
    <source>
        <dbReference type="ARBA" id="ARBA00007019"/>
    </source>
</evidence>
<keyword evidence="7 13" id="KW-0812">Transmembrane</keyword>
<evidence type="ECO:0000259" key="14">
    <source>
        <dbReference type="Pfam" id="PF02705"/>
    </source>
</evidence>
<dbReference type="PANTHER" id="PTHR30540:SF79">
    <property type="entry name" value="LOW AFFINITY POTASSIUM TRANSPORT SYSTEM PROTEIN KUP"/>
    <property type="match status" value="1"/>
</dbReference>
<keyword evidence="4 13" id="KW-1003">Cell membrane</keyword>
<evidence type="ECO:0000256" key="4">
    <source>
        <dbReference type="ARBA" id="ARBA00022475"/>
    </source>
</evidence>
<feature type="transmembrane region" description="Helical" evidence="13">
    <location>
        <begin position="387"/>
        <end position="407"/>
    </location>
</feature>
<keyword evidence="9 13" id="KW-0630">Potassium</keyword>
<dbReference type="InterPro" id="IPR053952">
    <property type="entry name" value="K_trans_C"/>
</dbReference>
<dbReference type="Pfam" id="PF02705">
    <property type="entry name" value="K_trans"/>
    <property type="match status" value="1"/>
</dbReference>
<feature type="transmembrane region" description="Helical" evidence="13">
    <location>
        <begin position="413"/>
        <end position="434"/>
    </location>
</feature>
<accession>A0ABY8AVX1</accession>
<feature type="transmembrane region" description="Helical" evidence="13">
    <location>
        <begin position="95"/>
        <end position="116"/>
    </location>
</feature>
<feature type="transmembrane region" description="Helical" evidence="13">
    <location>
        <begin position="357"/>
        <end position="380"/>
    </location>
</feature>